<evidence type="ECO:0000256" key="2">
    <source>
        <dbReference type="SAM" id="SignalP"/>
    </source>
</evidence>
<reference evidence="4 5" key="1">
    <citation type="submission" date="2018-05" db="EMBL/GenBank/DDBJ databases">
        <title>A metagenomic window into the 2 km-deep terrestrial subsurface aquifer revealed taxonomically and functionally diverse microbial community comprising novel uncultured bacterial lineages.</title>
        <authorList>
            <person name="Kadnikov V.V."/>
            <person name="Mardanov A.V."/>
            <person name="Beletsky A.V."/>
            <person name="Banks D."/>
            <person name="Pimenov N.V."/>
            <person name="Frank Y.A."/>
            <person name="Karnachuk O.V."/>
            <person name="Ravin N.V."/>
        </authorList>
    </citation>
    <scope>NUCLEOTIDE SEQUENCE [LARGE SCALE GENOMIC DNA]</scope>
    <source>
        <strain evidence="4">BY</strain>
    </source>
</reference>
<accession>A0A2Z4Y251</accession>
<keyword evidence="2" id="KW-0732">Signal</keyword>
<name>A0A2Z4Y251_SUMC1</name>
<dbReference type="KEGG" id="schv:BRCON_0337"/>
<organism evidence="4 5">
    <name type="scientific">Sumerlaea chitinivorans</name>
    <dbReference type="NCBI Taxonomy" id="2250252"/>
    <lineage>
        <taxon>Bacteria</taxon>
        <taxon>Candidatus Sumerlaeota</taxon>
        <taxon>Candidatus Sumerlaeia</taxon>
        <taxon>Candidatus Sumerlaeales</taxon>
        <taxon>Candidatus Sumerlaeaceae</taxon>
        <taxon>Candidatus Sumerlaea</taxon>
    </lineage>
</organism>
<dbReference type="AlphaFoldDB" id="A0A2Z4Y251"/>
<dbReference type="EMBL" id="CP030759">
    <property type="protein sequence ID" value="AXA35114.1"/>
    <property type="molecule type" value="Genomic_DNA"/>
</dbReference>
<feature type="compositionally biased region" description="Basic and acidic residues" evidence="1">
    <location>
        <begin position="79"/>
        <end position="94"/>
    </location>
</feature>
<feature type="signal peptide" evidence="2">
    <location>
        <begin position="1"/>
        <end position="27"/>
    </location>
</feature>
<feature type="domain" description="YMGG-like Gly-zipper" evidence="3">
    <location>
        <begin position="30"/>
        <end position="75"/>
    </location>
</feature>
<feature type="region of interest" description="Disordered" evidence="1">
    <location>
        <begin position="79"/>
        <end position="110"/>
    </location>
</feature>
<proteinExistence type="predicted"/>
<protein>
    <recommendedName>
        <fullName evidence="3">YMGG-like Gly-zipper domain-containing protein</fullName>
    </recommendedName>
</protein>
<feature type="chain" id="PRO_5016286231" description="YMGG-like Gly-zipper domain-containing protein" evidence="2">
    <location>
        <begin position="28"/>
        <end position="110"/>
    </location>
</feature>
<dbReference type="InterPro" id="IPR027367">
    <property type="entry name" value="Gly-zipper_YMGG"/>
</dbReference>
<gene>
    <name evidence="4" type="ORF">BRCON_0337</name>
</gene>
<evidence type="ECO:0000259" key="3">
    <source>
        <dbReference type="Pfam" id="PF13441"/>
    </source>
</evidence>
<dbReference type="Proteomes" id="UP000262583">
    <property type="component" value="Chromosome"/>
</dbReference>
<dbReference type="Pfam" id="PF13441">
    <property type="entry name" value="Gly-zipper_YMGG"/>
    <property type="match status" value="1"/>
</dbReference>
<sequence length="110" mass="11002">MKKLVAVAIIAGLGICLSGCDTTTANAPGNTTLGSAAVGGLGGAAVGALASKNKGKGALIGAGVGTLGGALVGSQMELNRERQKNQELEKKQAYEEGYMDAQQAPPPRKY</sequence>
<evidence type="ECO:0000313" key="4">
    <source>
        <dbReference type="EMBL" id="AXA35114.1"/>
    </source>
</evidence>
<evidence type="ECO:0000256" key="1">
    <source>
        <dbReference type="SAM" id="MobiDB-lite"/>
    </source>
</evidence>
<evidence type="ECO:0000313" key="5">
    <source>
        <dbReference type="Proteomes" id="UP000262583"/>
    </source>
</evidence>